<dbReference type="CDD" id="cd00167">
    <property type="entry name" value="SANT"/>
    <property type="match status" value="1"/>
</dbReference>
<proteinExistence type="predicted"/>
<dbReference type="GO" id="GO:0051726">
    <property type="term" value="P:regulation of cell cycle"/>
    <property type="evidence" value="ECO:0007669"/>
    <property type="project" value="TreeGrafter"/>
</dbReference>
<dbReference type="InterPro" id="IPR010561">
    <property type="entry name" value="LIN-9/ALY1"/>
</dbReference>
<reference evidence="6 7" key="1">
    <citation type="submission" date="2023-12" db="EMBL/GenBank/DDBJ databases">
        <title>A high-quality genome assembly for Dillenia turbinata (Dilleniales).</title>
        <authorList>
            <person name="Chanderbali A."/>
        </authorList>
    </citation>
    <scope>NUCLEOTIDE SEQUENCE [LARGE SCALE GENOMIC DNA]</scope>
    <source>
        <strain evidence="6">LSX21</strain>
        <tissue evidence="6">Leaf</tissue>
    </source>
</reference>
<dbReference type="InterPro" id="IPR001005">
    <property type="entry name" value="SANT/Myb"/>
</dbReference>
<evidence type="ECO:0000256" key="2">
    <source>
        <dbReference type="ARBA" id="ARBA00023242"/>
    </source>
</evidence>
<comment type="subcellular location">
    <subcellularLocation>
        <location evidence="1">Nucleus</location>
    </subcellularLocation>
</comment>
<feature type="region of interest" description="Disordered" evidence="4">
    <location>
        <begin position="497"/>
        <end position="640"/>
    </location>
</feature>
<protein>
    <submittedName>
        <fullName evidence="6">DIRP domain</fullName>
    </submittedName>
</protein>
<dbReference type="InterPro" id="IPR033471">
    <property type="entry name" value="DIRP"/>
</dbReference>
<dbReference type="PANTHER" id="PTHR21689:SF2">
    <property type="entry name" value="PROTEIN LIN-9 HOMOLOG"/>
    <property type="match status" value="1"/>
</dbReference>
<keyword evidence="3" id="KW-0175">Coiled coil</keyword>
<organism evidence="6 7">
    <name type="scientific">Dillenia turbinata</name>
    <dbReference type="NCBI Taxonomy" id="194707"/>
    <lineage>
        <taxon>Eukaryota</taxon>
        <taxon>Viridiplantae</taxon>
        <taxon>Streptophyta</taxon>
        <taxon>Embryophyta</taxon>
        <taxon>Tracheophyta</taxon>
        <taxon>Spermatophyta</taxon>
        <taxon>Magnoliopsida</taxon>
        <taxon>eudicotyledons</taxon>
        <taxon>Gunneridae</taxon>
        <taxon>Pentapetalae</taxon>
        <taxon>Dilleniales</taxon>
        <taxon>Dilleniaceae</taxon>
        <taxon>Dillenia</taxon>
    </lineage>
</organism>
<feature type="compositionally biased region" description="Basic and acidic residues" evidence="4">
    <location>
        <begin position="20"/>
        <end position="34"/>
    </location>
</feature>
<evidence type="ECO:0000256" key="1">
    <source>
        <dbReference type="ARBA" id="ARBA00004123"/>
    </source>
</evidence>
<dbReference type="GO" id="GO:0006357">
    <property type="term" value="P:regulation of transcription by RNA polymerase II"/>
    <property type="evidence" value="ECO:0007669"/>
    <property type="project" value="TreeGrafter"/>
</dbReference>
<evidence type="ECO:0000313" key="6">
    <source>
        <dbReference type="EMBL" id="KAK6930448.1"/>
    </source>
</evidence>
<dbReference type="GO" id="GO:0006351">
    <property type="term" value="P:DNA-templated transcription"/>
    <property type="evidence" value="ECO:0007669"/>
    <property type="project" value="InterPro"/>
</dbReference>
<feature type="region of interest" description="Disordered" evidence="4">
    <location>
        <begin position="168"/>
        <end position="213"/>
    </location>
</feature>
<feature type="compositionally biased region" description="Basic residues" evidence="4">
    <location>
        <begin position="9"/>
        <end position="19"/>
    </location>
</feature>
<comment type="caution">
    <text evidence="6">The sequence shown here is derived from an EMBL/GenBank/DDBJ whole genome shotgun (WGS) entry which is preliminary data.</text>
</comment>
<keyword evidence="2" id="KW-0539">Nucleus</keyword>
<feature type="coiled-coil region" evidence="3">
    <location>
        <begin position="1087"/>
        <end position="1114"/>
    </location>
</feature>
<evidence type="ECO:0000259" key="5">
    <source>
        <dbReference type="SMART" id="SM01135"/>
    </source>
</evidence>
<dbReference type="GO" id="GO:0017053">
    <property type="term" value="C:transcription repressor complex"/>
    <property type="evidence" value="ECO:0007669"/>
    <property type="project" value="InterPro"/>
</dbReference>
<feature type="compositionally biased region" description="Polar residues" evidence="4">
    <location>
        <begin position="299"/>
        <end position="322"/>
    </location>
</feature>
<dbReference type="AlphaFoldDB" id="A0AAN8VML4"/>
<dbReference type="EMBL" id="JBAMMX010000012">
    <property type="protein sequence ID" value="KAK6930448.1"/>
    <property type="molecule type" value="Genomic_DNA"/>
</dbReference>
<evidence type="ECO:0000256" key="3">
    <source>
        <dbReference type="SAM" id="Coils"/>
    </source>
</evidence>
<feature type="compositionally biased region" description="Basic and acidic residues" evidence="4">
    <location>
        <begin position="559"/>
        <end position="578"/>
    </location>
</feature>
<feature type="compositionally biased region" description="Basic and acidic residues" evidence="4">
    <location>
        <begin position="535"/>
        <end position="544"/>
    </location>
</feature>
<dbReference type="Pfam" id="PF06584">
    <property type="entry name" value="DIRP"/>
    <property type="match status" value="1"/>
</dbReference>
<feature type="compositionally biased region" description="Low complexity" evidence="4">
    <location>
        <begin position="595"/>
        <end position="604"/>
    </location>
</feature>
<feature type="non-terminal residue" evidence="6">
    <location>
        <position position="1"/>
    </location>
</feature>
<sequence>LIKEEKMAPARKSRSVNKRFSHEASPDKDGDNLNKSKPKKRKLSDMLGTQWGKEELERFYEAYRKYGRDWKKVALCVYVYVLVQEKALNMKFVVAAAVRNRSVEMVEALYTMNRAYLSLPEGTASVVGLIAMMTDHYTVLIIELNVFKACAFIFLVLLSLKEPPSGTEGAVMNAERSDSEQDSVDGIGTSRRPQKRGRGKSRPIGSKGSDGNFVDLLHSQPVATNYGCLSLLKKRRTGGSRPRAVGKRTPRFPVAYPHDRYNSEMYFSPARKGLSLKENTNDDDVFHKVALALAEASQKGGSPQVSNTPNRRFDNSTSSPFQRSDRFQAGLGENIAKPSGSETDEDRFEGSSGSMEVDNGDYGRVRNYSVDTEDIGTAETQQKGKKVYEKKAYAEDNDDLKEACSGTEGGLGSGKFKSETVVDVKTWSSCQVPKKKSKKVLFQKDETPAFDALKTLADLSLMMPSTTVEADSSMQDKEANAGMLEKLRVAEAVPAIHQREKAKTSWAKAKGKQGVDVNSLDMRKPSSQDVTAIPESKEGPDDSVARLVRRKRKSLASKTDSHPSESPKNEATHEEKKLTSKGKRSIFMHPAQGKSPKSSELSSSDYRREGYDLALSGVKSPDSDQISLPTKVRSRRKTDIPKPLSQKELKHSANALNGQPRLPIFSYDKAPNLKERLSNCLSASRVRRWCVFEWFYSAIDYPWFAKKEFVEYLNHVRLGHVRRLTRVEWGVIRSSLGKPRRFSEQFLKEEKDKLNQYRESVRTHYTELRAGVREGLPKDLSRPLSVGQHVIAIHPRTREIHDGSVLTVDHSRCRVQFDRPDLGVEFVLDIDCMPLNPSENMPASLTRHGIAIDLLLGDASSQSKDQSAGYKKYSLNDNQENVDGQFHQSPAHHVRDPLKQGGLISANLPLKVDVSEVANAQQAAHLQPATTVHSQAKEADIQALFDLTRALDKKEAVVSELRHMNDEFLENQKDGDNSLKDSESFKKQYAAVLVQLNEVNEQACHYDWLACPVMYLVSSALFCLRQRNTYQGNSSFTWMKPVPNFGDSGGVAKSLNRSACQAQELGSHIVEIVQSSRNKARTMVDKAMQAMSTLKECENSADRIEEAIDYVSNQLSSEDPDIPAAVLSTSPDLVHGSLPTQDQLSCTPKSLGNCAQPPDSKLNMSELTEAQIPSDLIAQCVATLLMIQKCTERQFPPADVAQILDSAVTSLQPCCSQNLPIYTEIQKCMGIIRNQILALVPT</sequence>
<evidence type="ECO:0000256" key="4">
    <source>
        <dbReference type="SAM" id="MobiDB-lite"/>
    </source>
</evidence>
<dbReference type="PANTHER" id="PTHR21689">
    <property type="entry name" value="LIN-9"/>
    <property type="match status" value="1"/>
</dbReference>
<keyword evidence="7" id="KW-1185">Reference proteome</keyword>
<evidence type="ECO:0000313" key="7">
    <source>
        <dbReference type="Proteomes" id="UP001370490"/>
    </source>
</evidence>
<dbReference type="GO" id="GO:0005654">
    <property type="term" value="C:nucleoplasm"/>
    <property type="evidence" value="ECO:0007669"/>
    <property type="project" value="TreeGrafter"/>
</dbReference>
<feature type="region of interest" description="Disordered" evidence="4">
    <location>
        <begin position="296"/>
        <end position="364"/>
    </location>
</feature>
<dbReference type="SMART" id="SM01135">
    <property type="entry name" value="DIRP"/>
    <property type="match status" value="1"/>
</dbReference>
<gene>
    <name evidence="6" type="ORF">RJ641_004542</name>
</gene>
<dbReference type="GO" id="GO:0003677">
    <property type="term" value="F:DNA binding"/>
    <property type="evidence" value="ECO:0007669"/>
    <property type="project" value="TreeGrafter"/>
</dbReference>
<accession>A0AAN8VML4</accession>
<name>A0AAN8VML4_9MAGN</name>
<feature type="domain" description="DIRP" evidence="5">
    <location>
        <begin position="695"/>
        <end position="796"/>
    </location>
</feature>
<dbReference type="Proteomes" id="UP001370490">
    <property type="component" value="Unassembled WGS sequence"/>
</dbReference>
<feature type="compositionally biased region" description="Basic residues" evidence="4">
    <location>
        <begin position="192"/>
        <end position="201"/>
    </location>
</feature>
<feature type="region of interest" description="Disordered" evidence="4">
    <location>
        <begin position="1"/>
        <end position="44"/>
    </location>
</feature>